<keyword evidence="2" id="KW-1185">Reference proteome</keyword>
<protein>
    <submittedName>
        <fullName evidence="1">Uncharacterized protein</fullName>
    </submittedName>
</protein>
<organism evidence="1 2">
    <name type="scientific">Corynebacterium mustelae</name>
    <dbReference type="NCBI Taxonomy" id="571915"/>
    <lineage>
        <taxon>Bacteria</taxon>
        <taxon>Bacillati</taxon>
        <taxon>Actinomycetota</taxon>
        <taxon>Actinomycetes</taxon>
        <taxon>Mycobacteriales</taxon>
        <taxon>Corynebacteriaceae</taxon>
        <taxon>Corynebacterium</taxon>
    </lineage>
</organism>
<accession>A0A0G3H1J5</accession>
<evidence type="ECO:0000313" key="2">
    <source>
        <dbReference type="Proteomes" id="UP000035199"/>
    </source>
</evidence>
<dbReference type="PATRIC" id="fig|571915.4.peg.679"/>
<reference evidence="1 2" key="1">
    <citation type="journal article" date="2015" name="Genome Announc.">
        <title>Complete Genome Sequence of the Type Strain Corynebacterium mustelae DSM 45274, Isolated from Various Tissues of a Male Ferret with Lethal Sepsis.</title>
        <authorList>
            <person name="Ruckert C."/>
            <person name="Eimer J."/>
            <person name="Winkler A."/>
            <person name="Tauch A."/>
        </authorList>
    </citation>
    <scope>NUCLEOTIDE SEQUENCE [LARGE SCALE GENOMIC DNA]</scope>
    <source>
        <strain evidence="1 2">DSM 45274</strain>
    </source>
</reference>
<dbReference type="KEGG" id="cmv:CMUST_03215"/>
<proteinExistence type="predicted"/>
<dbReference type="Proteomes" id="UP000035199">
    <property type="component" value="Chromosome"/>
</dbReference>
<dbReference type="RefSeq" id="WP_047261291.1">
    <property type="nucleotide sequence ID" value="NZ_CP011542.1"/>
</dbReference>
<dbReference type="EMBL" id="CP011542">
    <property type="protein sequence ID" value="AKK04987.1"/>
    <property type="molecule type" value="Genomic_DNA"/>
</dbReference>
<sequence>MVIITEDPRYLYEMHLVLLLYRNLDLYAPTLTLISSSFSFSSQQLRSYLGIEPDSPEERLGQLLMNPEFLTGNFDHDLWDPWEFFFFQALIDIDPKLPTRFFSVLAQEHSRTRFAKQKLADL</sequence>
<dbReference type="AlphaFoldDB" id="A0A0G3H1J5"/>
<reference evidence="2" key="2">
    <citation type="submission" date="2015-05" db="EMBL/GenBank/DDBJ databases">
        <title>Complete genome sequence of Corynebacterium mustelae DSM 45274, isolated from various tissues of a male ferret with lethal sepsis.</title>
        <authorList>
            <person name="Ruckert C."/>
            <person name="Albersmeier A."/>
            <person name="Winkler A."/>
            <person name="Tauch A."/>
        </authorList>
    </citation>
    <scope>NUCLEOTIDE SEQUENCE [LARGE SCALE GENOMIC DNA]</scope>
    <source>
        <strain evidence="2">DSM 45274</strain>
    </source>
</reference>
<name>A0A0G3H1J5_9CORY</name>
<gene>
    <name evidence="1" type="ORF">CMUST_03215</name>
</gene>
<evidence type="ECO:0000313" key="1">
    <source>
        <dbReference type="EMBL" id="AKK04987.1"/>
    </source>
</evidence>